<dbReference type="Proteomes" id="UP000003947">
    <property type="component" value="Unassembled WGS sequence"/>
</dbReference>
<evidence type="ECO:0000256" key="2">
    <source>
        <dbReference type="SAM" id="MobiDB-lite"/>
    </source>
</evidence>
<keyword evidence="4" id="KW-0378">Hydrolase</keyword>
<evidence type="ECO:0000259" key="3">
    <source>
        <dbReference type="Pfam" id="PF04909"/>
    </source>
</evidence>
<dbReference type="SUPFAM" id="SSF51556">
    <property type="entry name" value="Metallo-dependent hydrolases"/>
    <property type="match status" value="1"/>
</dbReference>
<dbReference type="PANTHER" id="PTHR43569">
    <property type="entry name" value="AMIDOHYDROLASE"/>
    <property type="match status" value="1"/>
</dbReference>
<dbReference type="EMBL" id="JH660645">
    <property type="protein sequence ID" value="EIM26934.1"/>
    <property type="molecule type" value="Genomic_DNA"/>
</dbReference>
<dbReference type="Gene3D" id="3.20.20.140">
    <property type="entry name" value="Metal-dependent hydrolases"/>
    <property type="match status" value="1"/>
</dbReference>
<proteinExistence type="inferred from homology"/>
<evidence type="ECO:0000256" key="1">
    <source>
        <dbReference type="ARBA" id="ARBA00038310"/>
    </source>
</evidence>
<dbReference type="STRING" id="864069.MicloDRAFT_00034870"/>
<dbReference type="HOGENOM" id="CLU_044590_3_1_5"/>
<accession>I4YSJ2</accession>
<protein>
    <submittedName>
        <fullName evidence="4">Putative TIM-barrel fold metal-dependent hydrolase</fullName>
    </submittedName>
</protein>
<evidence type="ECO:0000313" key="5">
    <source>
        <dbReference type="Proteomes" id="UP000003947"/>
    </source>
</evidence>
<dbReference type="GO" id="GO:0016787">
    <property type="term" value="F:hydrolase activity"/>
    <property type="evidence" value="ECO:0007669"/>
    <property type="project" value="UniProtKB-KW"/>
</dbReference>
<dbReference type="RefSeq" id="WP_009762984.1">
    <property type="nucleotide sequence ID" value="NZ_CP141050.1"/>
</dbReference>
<feature type="domain" description="Amidohydrolase-related" evidence="3">
    <location>
        <begin position="11"/>
        <end position="303"/>
    </location>
</feature>
<sequence length="303" mass="33774">MSDTRAEIPIIDAHQHFWNLSTNYYPWLQDPDPIPFRYGDYSALKRNYLPADLRRDIGSYRVVKTIHIEAEWDRSRPVAETEWLHDLSRREGLPTVCVAHAALDAPDADETLYRQSRVSIVRGIRHKPTAAGSPGEAKRGAPGSMDDPQWRKGYAILGCLGLSFDLQTPWWHLDAASELARDFPNTQIIINHTGLPADRSPEGLAAWRSALEKVATCPNIAIKISGLGQKGRPWSLESNAPVIRDAIAIFGADRAMFASNYPVDSLVASYGTIVAGFLAAIADRPMAEQYQLTHDSAERIYRL</sequence>
<comment type="similarity">
    <text evidence="1">Belongs to the metallo-dependent hydrolases superfamily.</text>
</comment>
<gene>
    <name evidence="4" type="ORF">MicloDRAFT_00034870</name>
</gene>
<dbReference type="InterPro" id="IPR052350">
    <property type="entry name" value="Metallo-dep_Lactonases"/>
</dbReference>
<dbReference type="Pfam" id="PF04909">
    <property type="entry name" value="Amidohydro_2"/>
    <property type="match status" value="1"/>
</dbReference>
<dbReference type="InterPro" id="IPR032466">
    <property type="entry name" value="Metal_Hydrolase"/>
</dbReference>
<dbReference type="PATRIC" id="fig|864069.3.peg.3801"/>
<dbReference type="OrthoDB" id="9787654at2"/>
<keyword evidence="5" id="KW-1185">Reference proteome</keyword>
<dbReference type="eggNOG" id="COG3618">
    <property type="taxonomic scope" value="Bacteria"/>
</dbReference>
<dbReference type="PANTHER" id="PTHR43569:SF1">
    <property type="entry name" value="BLL3371 PROTEIN"/>
    <property type="match status" value="1"/>
</dbReference>
<evidence type="ECO:0000313" key="4">
    <source>
        <dbReference type="EMBL" id="EIM26934.1"/>
    </source>
</evidence>
<organism evidence="4 5">
    <name type="scientific">Microvirga lotononidis</name>
    <dbReference type="NCBI Taxonomy" id="864069"/>
    <lineage>
        <taxon>Bacteria</taxon>
        <taxon>Pseudomonadati</taxon>
        <taxon>Pseudomonadota</taxon>
        <taxon>Alphaproteobacteria</taxon>
        <taxon>Hyphomicrobiales</taxon>
        <taxon>Methylobacteriaceae</taxon>
        <taxon>Microvirga</taxon>
    </lineage>
</organism>
<feature type="region of interest" description="Disordered" evidence="2">
    <location>
        <begin position="127"/>
        <end position="146"/>
    </location>
</feature>
<dbReference type="InterPro" id="IPR006680">
    <property type="entry name" value="Amidohydro-rel"/>
</dbReference>
<name>I4YSJ2_9HYPH</name>
<dbReference type="AlphaFoldDB" id="I4YSJ2"/>
<reference evidence="4 5" key="1">
    <citation type="submission" date="2012-02" db="EMBL/GenBank/DDBJ databases">
        <title>Improved High-Quality Draft sequence of Microvirga sp. WSM3557.</title>
        <authorList>
            <consortium name="US DOE Joint Genome Institute"/>
            <person name="Lucas S."/>
            <person name="Han J."/>
            <person name="Lapidus A."/>
            <person name="Cheng J.-F."/>
            <person name="Goodwin L."/>
            <person name="Pitluck S."/>
            <person name="Peters L."/>
            <person name="Zhang X."/>
            <person name="Detter J.C."/>
            <person name="Han C."/>
            <person name="Tapia R."/>
            <person name="Land M."/>
            <person name="Hauser L."/>
            <person name="Kyrpides N."/>
            <person name="Ivanova N."/>
            <person name="Pagani I."/>
            <person name="Brau L."/>
            <person name="Yates R."/>
            <person name="O'Hara G."/>
            <person name="Rui T."/>
            <person name="Howieson J."/>
            <person name="Reeve W."/>
            <person name="Woyke T."/>
        </authorList>
    </citation>
    <scope>NUCLEOTIDE SEQUENCE [LARGE SCALE GENOMIC DNA]</scope>
    <source>
        <strain evidence="4 5">WSM3557</strain>
    </source>
</reference>